<comment type="caution">
    <text evidence="3">The sequence shown here is derived from an EMBL/GenBank/DDBJ whole genome shotgun (WGS) entry which is preliminary data.</text>
</comment>
<evidence type="ECO:0000313" key="3">
    <source>
        <dbReference type="EMBL" id="KAG9280127.1"/>
    </source>
</evidence>
<dbReference type="PROSITE" id="PS51505">
    <property type="entry name" value="SCA7"/>
    <property type="match status" value="1"/>
</dbReference>
<dbReference type="Gene3D" id="6.10.140.670">
    <property type="match status" value="1"/>
</dbReference>
<protein>
    <submittedName>
        <fullName evidence="3">Ataxin-7-like protein 1</fullName>
    </submittedName>
</protein>
<gene>
    <name evidence="3" type="primary">ATXN7L1</name>
    <name evidence="3" type="ORF">AMEX_G2794</name>
</gene>
<feature type="region of interest" description="Disordered" evidence="1">
    <location>
        <begin position="289"/>
        <end position="323"/>
    </location>
</feature>
<dbReference type="PANTHER" id="PTHR15117">
    <property type="entry name" value="ATAXIN 7 RELATED"/>
    <property type="match status" value="1"/>
</dbReference>
<feature type="region of interest" description="Disordered" evidence="1">
    <location>
        <begin position="366"/>
        <end position="402"/>
    </location>
</feature>
<dbReference type="PANTHER" id="PTHR15117:SF9">
    <property type="entry name" value="ATAXIN-7-LIKE PROTEIN 1"/>
    <property type="match status" value="1"/>
</dbReference>
<dbReference type="InterPro" id="IPR052237">
    <property type="entry name" value="Ataxin-7-like_regulator"/>
</dbReference>
<feature type="compositionally biased region" description="Low complexity" evidence="1">
    <location>
        <begin position="179"/>
        <end position="191"/>
    </location>
</feature>
<feature type="compositionally biased region" description="Low complexity" evidence="1">
    <location>
        <begin position="305"/>
        <end position="320"/>
    </location>
</feature>
<sequence>MHSKNNQRRQGSPGGSGAPLVQMKGKVSQAEVEPLQFRVPREFPHSRFSRAPLAVYPPKGGRTKACVSLPVVSLEKMPCFTRSEGAPVKVTSTTSTLSVPSSTSSSVSSSTTSSPLKPALTSPASQKNQEKLLNGRGPVTPRSTQRSTTPPQLIDRRPSPSRSPLDKHTTQSPSPSPSPSSSSHKPSSSPSPSTPDRRPGVPPSPSDRKQPNGAKASRHRKVSAQLQPVHQRKGRVFDPNKHCGVLDPESQRPCTRSLTCKTHSLAHRRAVPGRKRVFDILLAEHKGRANEKEAGQKKETASGQSAQCTSSPDTSSSLSTGCNNGKATPTLKLRLANAHTHRGSGGGGAVVLSSTPVPVPAPDPVLPGWLKLGGDAPVSSDEGEAELPEEKPAYYHTPSHPQPISVRTPADLLIHPLYKIYLLYLLYSSVNNKRSLKNYEFL</sequence>
<dbReference type="Proteomes" id="UP000752171">
    <property type="component" value="Unassembled WGS sequence"/>
</dbReference>
<evidence type="ECO:0000256" key="1">
    <source>
        <dbReference type="SAM" id="MobiDB-lite"/>
    </source>
</evidence>
<proteinExistence type="predicted"/>
<evidence type="ECO:0000313" key="4">
    <source>
        <dbReference type="Proteomes" id="UP000752171"/>
    </source>
</evidence>
<organism evidence="3 4">
    <name type="scientific">Astyanax mexicanus</name>
    <name type="common">Blind cave fish</name>
    <name type="synonym">Astyanax fasciatus mexicanus</name>
    <dbReference type="NCBI Taxonomy" id="7994"/>
    <lineage>
        <taxon>Eukaryota</taxon>
        <taxon>Metazoa</taxon>
        <taxon>Chordata</taxon>
        <taxon>Craniata</taxon>
        <taxon>Vertebrata</taxon>
        <taxon>Euteleostomi</taxon>
        <taxon>Actinopterygii</taxon>
        <taxon>Neopterygii</taxon>
        <taxon>Teleostei</taxon>
        <taxon>Ostariophysi</taxon>
        <taxon>Characiformes</taxon>
        <taxon>Characoidei</taxon>
        <taxon>Acestrorhamphidae</taxon>
        <taxon>Acestrorhamphinae</taxon>
        <taxon>Astyanax</taxon>
    </lineage>
</organism>
<feature type="compositionally biased region" description="Basic and acidic residues" evidence="1">
    <location>
        <begin position="289"/>
        <end position="300"/>
    </location>
</feature>
<dbReference type="Pfam" id="PF08313">
    <property type="entry name" value="SCA7"/>
    <property type="match status" value="1"/>
</dbReference>
<accession>A0A8T2MA51</accession>
<feature type="compositionally biased region" description="Low complexity" evidence="1">
    <location>
        <begin position="87"/>
        <end position="125"/>
    </location>
</feature>
<feature type="region of interest" description="Disordered" evidence="1">
    <location>
        <begin position="1"/>
        <end position="32"/>
    </location>
</feature>
<reference evidence="3 4" key="1">
    <citation type="submission" date="2021-07" db="EMBL/GenBank/DDBJ databases">
        <authorList>
            <person name="Imarazene B."/>
            <person name="Zahm M."/>
            <person name="Klopp C."/>
            <person name="Cabau C."/>
            <person name="Beille S."/>
            <person name="Jouanno E."/>
            <person name="Castinel A."/>
            <person name="Lluch J."/>
            <person name="Gil L."/>
            <person name="Kuchtly C."/>
            <person name="Lopez Roques C."/>
            <person name="Donnadieu C."/>
            <person name="Parrinello H."/>
            <person name="Journot L."/>
            <person name="Du K."/>
            <person name="Schartl M."/>
            <person name="Retaux S."/>
            <person name="Guiguen Y."/>
        </authorList>
    </citation>
    <scope>NUCLEOTIDE SEQUENCE [LARGE SCALE GENOMIC DNA]</scope>
    <source>
        <strain evidence="3">Pach_M1</strain>
        <tissue evidence="3">Testis</tissue>
    </source>
</reference>
<evidence type="ECO:0000259" key="2">
    <source>
        <dbReference type="PROSITE" id="PS51505"/>
    </source>
</evidence>
<dbReference type="AlphaFoldDB" id="A0A8T2MA51"/>
<dbReference type="InterPro" id="IPR013243">
    <property type="entry name" value="SCA7_dom"/>
</dbReference>
<feature type="region of interest" description="Disordered" evidence="1">
    <location>
        <begin position="80"/>
        <end position="255"/>
    </location>
</feature>
<dbReference type="OrthoDB" id="21678at2759"/>
<feature type="domain" description="SCA7" evidence="2">
    <location>
        <begin position="230"/>
        <end position="297"/>
    </location>
</feature>
<feature type="compositionally biased region" description="Basic and acidic residues" evidence="1">
    <location>
        <begin position="154"/>
        <end position="169"/>
    </location>
</feature>
<feature type="compositionally biased region" description="Low complexity" evidence="1">
    <location>
        <begin position="138"/>
        <end position="152"/>
    </location>
</feature>
<name>A0A8T2MA51_ASTMX</name>
<dbReference type="EMBL" id="JAICCE010000002">
    <property type="protein sequence ID" value="KAG9280127.1"/>
    <property type="molecule type" value="Genomic_DNA"/>
</dbReference>